<sequence>MDYDVTSIRAFIGAKDYELSRNFYLDLGFEERNLGPTMSYFKLGDFGFYLQNAYVKDWVNNTMLFLEVKDLEAHLKQIRALQLEKTYKNVRISDIHYKDWGKEFFLYDPSGILWHIGSFE</sequence>
<dbReference type="SUPFAM" id="SSF54593">
    <property type="entry name" value="Glyoxalase/Bleomycin resistance protein/Dihydroxybiphenyl dioxygenase"/>
    <property type="match status" value="1"/>
</dbReference>
<dbReference type="InterPro" id="IPR029068">
    <property type="entry name" value="Glyas_Bleomycin-R_OHBP_Dase"/>
</dbReference>
<name>A0ABV9HRU4_9FLAO</name>
<evidence type="ECO:0000313" key="1">
    <source>
        <dbReference type="EMBL" id="MFC4632415.1"/>
    </source>
</evidence>
<dbReference type="EMBL" id="JBHSFV010000001">
    <property type="protein sequence ID" value="MFC4632415.1"/>
    <property type="molecule type" value="Genomic_DNA"/>
</dbReference>
<proteinExistence type="predicted"/>
<comment type="caution">
    <text evidence="1">The sequence shown here is derived from an EMBL/GenBank/DDBJ whole genome shotgun (WGS) entry which is preliminary data.</text>
</comment>
<accession>A0ABV9HRU4</accession>
<gene>
    <name evidence="1" type="ORF">ACFO3O_00735</name>
</gene>
<dbReference type="RefSeq" id="WP_379976606.1">
    <property type="nucleotide sequence ID" value="NZ_JBHSFV010000001.1"/>
</dbReference>
<dbReference type="Gene3D" id="3.10.180.10">
    <property type="entry name" value="2,3-Dihydroxybiphenyl 1,2-Dioxygenase, domain 1"/>
    <property type="match status" value="1"/>
</dbReference>
<reference evidence="2" key="1">
    <citation type="journal article" date="2019" name="Int. J. Syst. Evol. Microbiol.">
        <title>The Global Catalogue of Microorganisms (GCM) 10K type strain sequencing project: providing services to taxonomists for standard genome sequencing and annotation.</title>
        <authorList>
            <consortium name="The Broad Institute Genomics Platform"/>
            <consortium name="The Broad Institute Genome Sequencing Center for Infectious Disease"/>
            <person name="Wu L."/>
            <person name="Ma J."/>
        </authorList>
    </citation>
    <scope>NUCLEOTIDE SEQUENCE [LARGE SCALE GENOMIC DNA]</scope>
    <source>
        <strain evidence="2">YJ-61-S</strain>
    </source>
</reference>
<protein>
    <submittedName>
        <fullName evidence="1">Glyoxalase</fullName>
    </submittedName>
</protein>
<evidence type="ECO:0000313" key="2">
    <source>
        <dbReference type="Proteomes" id="UP001596043"/>
    </source>
</evidence>
<dbReference type="Proteomes" id="UP001596043">
    <property type="component" value="Unassembled WGS sequence"/>
</dbReference>
<organism evidence="1 2">
    <name type="scientific">Dokdonia ponticola</name>
    <dbReference type="NCBI Taxonomy" id="2041041"/>
    <lineage>
        <taxon>Bacteria</taxon>
        <taxon>Pseudomonadati</taxon>
        <taxon>Bacteroidota</taxon>
        <taxon>Flavobacteriia</taxon>
        <taxon>Flavobacteriales</taxon>
        <taxon>Flavobacteriaceae</taxon>
        <taxon>Dokdonia</taxon>
    </lineage>
</organism>
<keyword evidence="2" id="KW-1185">Reference proteome</keyword>